<comment type="caution">
    <text evidence="1">The sequence shown here is derived from an EMBL/GenBank/DDBJ whole genome shotgun (WGS) entry which is preliminary data.</text>
</comment>
<sequence length="76" mass="8215">MVRDSQQKSMCREYGVIKGRILRGSDSKGPISASRITIDVLTNGVSSAGPALASWFPLSVTEQGPWHRRCSDVPIG</sequence>
<dbReference type="AlphaFoldDB" id="A0A9Q1FAD5"/>
<reference evidence="1" key="1">
    <citation type="journal article" date="2023" name="Science">
        <title>Genome structures resolve the early diversification of teleost fishes.</title>
        <authorList>
            <person name="Parey E."/>
            <person name="Louis A."/>
            <person name="Montfort J."/>
            <person name="Bouchez O."/>
            <person name="Roques C."/>
            <person name="Iampietro C."/>
            <person name="Lluch J."/>
            <person name="Castinel A."/>
            <person name="Donnadieu C."/>
            <person name="Desvignes T."/>
            <person name="Floi Bucao C."/>
            <person name="Jouanno E."/>
            <person name="Wen M."/>
            <person name="Mejri S."/>
            <person name="Dirks R."/>
            <person name="Jansen H."/>
            <person name="Henkel C."/>
            <person name="Chen W.J."/>
            <person name="Zahm M."/>
            <person name="Cabau C."/>
            <person name="Klopp C."/>
            <person name="Thompson A.W."/>
            <person name="Robinson-Rechavi M."/>
            <person name="Braasch I."/>
            <person name="Lecointre G."/>
            <person name="Bobe J."/>
            <person name="Postlethwait J.H."/>
            <person name="Berthelot C."/>
            <person name="Roest Crollius H."/>
            <person name="Guiguen Y."/>
        </authorList>
    </citation>
    <scope>NUCLEOTIDE SEQUENCE</scope>
    <source>
        <strain evidence="1">WJC10195</strain>
    </source>
</reference>
<accession>A0A9Q1FAD5</accession>
<keyword evidence="2" id="KW-1185">Reference proteome</keyword>
<dbReference type="EMBL" id="JAINUF010000007">
    <property type="protein sequence ID" value="KAJ8354399.1"/>
    <property type="molecule type" value="Genomic_DNA"/>
</dbReference>
<protein>
    <submittedName>
        <fullName evidence="1">Uncharacterized protein</fullName>
    </submittedName>
</protein>
<proteinExistence type="predicted"/>
<evidence type="ECO:0000313" key="1">
    <source>
        <dbReference type="EMBL" id="KAJ8354399.1"/>
    </source>
</evidence>
<name>A0A9Q1FAD5_SYNKA</name>
<evidence type="ECO:0000313" key="2">
    <source>
        <dbReference type="Proteomes" id="UP001152622"/>
    </source>
</evidence>
<dbReference type="Proteomes" id="UP001152622">
    <property type="component" value="Chromosome 7"/>
</dbReference>
<organism evidence="1 2">
    <name type="scientific">Synaphobranchus kaupii</name>
    <name type="common">Kaup's arrowtooth eel</name>
    <dbReference type="NCBI Taxonomy" id="118154"/>
    <lineage>
        <taxon>Eukaryota</taxon>
        <taxon>Metazoa</taxon>
        <taxon>Chordata</taxon>
        <taxon>Craniata</taxon>
        <taxon>Vertebrata</taxon>
        <taxon>Euteleostomi</taxon>
        <taxon>Actinopterygii</taxon>
        <taxon>Neopterygii</taxon>
        <taxon>Teleostei</taxon>
        <taxon>Anguilliformes</taxon>
        <taxon>Synaphobranchidae</taxon>
        <taxon>Synaphobranchus</taxon>
    </lineage>
</organism>
<gene>
    <name evidence="1" type="ORF">SKAU_G00219660</name>
</gene>